<comment type="caution">
    <text evidence="5">The sequence shown here is derived from an EMBL/GenBank/DDBJ whole genome shotgun (WGS) entry which is preliminary data.</text>
</comment>
<dbReference type="InterPro" id="IPR026961">
    <property type="entry name" value="PGG_dom"/>
</dbReference>
<sequence length="693" mass="78798">MELIDKASRGEALSRSREQYELAMNGQWESLIQFYKDREIFEVFGLMTTKNDTVLHLAGLAGRKDVLVFLISRIEEDSDVLTVDALTVENNSGNTPLHEVAASGNLEAAKLLAEAADAFDRKEESRASPESVKNNHSGETPHHGAAAFDRDVGSSYVRLLEIKNHLGETPLYRAAAFGHTDLVQYLATKLVGDDINPHFRDDINQHFHRNDKVSILHMAVLGQHFETAHWLVNEYPYLANGKEENELTSLQLLAQMPSAFKPKFRESIWIKLHRHICLCNDRDPANRNNDLENGSTRKIGRTTIRWAPIGIMGEEMQNQNVLLELTNLLVGKDYSWGEIEAEEAANTFSLVSKPNSTQKKEDAETKSTYEYIPLFIATRTGISQIVEKILELHPQAVEAHDIKHKQNIFHMAVKYRRLAIFNIVKKNKFITSRLADVIDNDGNTILHHAADTSYYTDMSYYSVDAKVTYGPAFHLQEELHWMARVQKIIPVNYAMHRNKEGVTANELFTRQHAELLQSAKVWMKETAQSGSVVAALVATVAYAAVYTVPGGTNQNGLPNLRHSPFFKAFTISNTVSLVFSLTSLGTFLNITRSPFEYKNFYHSLPFKLNLGFLLLFCSLLVSMLTFAATIVLLIHHQKIWSISLIYIVVAILPFSMFGLNHNRFYDVFFKCLKDIKKKLRCCKRMYVRIRMQR</sequence>
<evidence type="ECO:0000259" key="4">
    <source>
        <dbReference type="Pfam" id="PF13962"/>
    </source>
</evidence>
<evidence type="ECO:0000256" key="2">
    <source>
        <dbReference type="SAM" id="MobiDB-lite"/>
    </source>
</evidence>
<dbReference type="GO" id="GO:0016020">
    <property type="term" value="C:membrane"/>
    <property type="evidence" value="ECO:0007669"/>
    <property type="project" value="TreeGrafter"/>
</dbReference>
<evidence type="ECO:0000256" key="3">
    <source>
        <dbReference type="SAM" id="Phobius"/>
    </source>
</evidence>
<dbReference type="PANTHER" id="PTHR24177">
    <property type="entry name" value="CASKIN"/>
    <property type="match status" value="1"/>
</dbReference>
<feature type="region of interest" description="Disordered" evidence="2">
    <location>
        <begin position="120"/>
        <end position="146"/>
    </location>
</feature>
<evidence type="ECO:0000313" key="6">
    <source>
        <dbReference type="Proteomes" id="UP001054821"/>
    </source>
</evidence>
<reference evidence="5 6" key="1">
    <citation type="journal article" date="2022" name="G3 (Bethesda)">
        <title>Whole-genome sequence and methylome profiling of the almond [Prunus dulcis (Mill.) D.A. Webb] cultivar 'Nonpareil'.</title>
        <authorList>
            <person name="D'Amico-Willman K.M."/>
            <person name="Ouma W.Z."/>
            <person name="Meulia T."/>
            <person name="Sideli G.M."/>
            <person name="Gradziel T.M."/>
            <person name="Fresnedo-Ramirez J."/>
        </authorList>
    </citation>
    <scope>NUCLEOTIDE SEQUENCE [LARGE SCALE GENOMIC DNA]</scope>
    <source>
        <strain evidence="5">Clone GOH B32 T37-40</strain>
    </source>
</reference>
<dbReference type="Pfam" id="PF13962">
    <property type="entry name" value="PGG"/>
    <property type="match status" value="1"/>
</dbReference>
<evidence type="ECO:0000313" key="5">
    <source>
        <dbReference type="EMBL" id="KAI5318776.1"/>
    </source>
</evidence>
<dbReference type="Pfam" id="PF00023">
    <property type="entry name" value="Ank"/>
    <property type="match status" value="1"/>
</dbReference>
<dbReference type="PANTHER" id="PTHR24177:SF215">
    <property type="entry name" value="PGG DOMAIN-CONTAINING PROTEIN"/>
    <property type="match status" value="1"/>
</dbReference>
<name>A0AAD4V6L2_PRUDU</name>
<dbReference type="SUPFAM" id="SSF48403">
    <property type="entry name" value="Ankyrin repeat"/>
    <property type="match status" value="1"/>
</dbReference>
<dbReference type="Gene3D" id="1.25.40.20">
    <property type="entry name" value="Ankyrin repeat-containing domain"/>
    <property type="match status" value="3"/>
</dbReference>
<feature type="transmembrane region" description="Helical" evidence="3">
    <location>
        <begin position="639"/>
        <end position="659"/>
    </location>
</feature>
<dbReference type="PROSITE" id="PS50297">
    <property type="entry name" value="ANK_REP_REGION"/>
    <property type="match status" value="1"/>
</dbReference>
<accession>A0AAD4V6L2</accession>
<keyword evidence="6" id="KW-1185">Reference proteome</keyword>
<dbReference type="InterPro" id="IPR036770">
    <property type="entry name" value="Ankyrin_rpt-contain_sf"/>
</dbReference>
<proteinExistence type="predicted"/>
<feature type="transmembrane region" description="Helical" evidence="3">
    <location>
        <begin position="610"/>
        <end position="633"/>
    </location>
</feature>
<protein>
    <recommendedName>
        <fullName evidence="4">PGG domain-containing protein</fullName>
    </recommendedName>
</protein>
<dbReference type="SMART" id="SM00248">
    <property type="entry name" value="ANK"/>
    <property type="match status" value="7"/>
</dbReference>
<gene>
    <name evidence="5" type="ORF">L3X38_038484</name>
</gene>
<evidence type="ECO:0000256" key="1">
    <source>
        <dbReference type="PROSITE-ProRule" id="PRU00023"/>
    </source>
</evidence>
<organism evidence="5 6">
    <name type="scientific">Prunus dulcis</name>
    <name type="common">Almond</name>
    <name type="synonym">Amygdalus dulcis</name>
    <dbReference type="NCBI Taxonomy" id="3755"/>
    <lineage>
        <taxon>Eukaryota</taxon>
        <taxon>Viridiplantae</taxon>
        <taxon>Streptophyta</taxon>
        <taxon>Embryophyta</taxon>
        <taxon>Tracheophyta</taxon>
        <taxon>Spermatophyta</taxon>
        <taxon>Magnoliopsida</taxon>
        <taxon>eudicotyledons</taxon>
        <taxon>Gunneridae</taxon>
        <taxon>Pentapetalae</taxon>
        <taxon>rosids</taxon>
        <taxon>fabids</taxon>
        <taxon>Rosales</taxon>
        <taxon>Rosaceae</taxon>
        <taxon>Amygdaloideae</taxon>
        <taxon>Amygdaleae</taxon>
        <taxon>Prunus</taxon>
    </lineage>
</organism>
<keyword evidence="3" id="KW-1133">Transmembrane helix</keyword>
<keyword evidence="3" id="KW-0812">Transmembrane</keyword>
<feature type="transmembrane region" description="Helical" evidence="3">
    <location>
        <begin position="568"/>
        <end position="590"/>
    </location>
</feature>
<dbReference type="Proteomes" id="UP001054821">
    <property type="component" value="Chromosome 7"/>
</dbReference>
<feature type="domain" description="PGG" evidence="4">
    <location>
        <begin position="522"/>
        <end position="631"/>
    </location>
</feature>
<feature type="repeat" description="ANK" evidence="1">
    <location>
        <begin position="92"/>
        <end position="124"/>
    </location>
</feature>
<dbReference type="AlphaFoldDB" id="A0AAD4V6L2"/>
<dbReference type="EMBL" id="JAJFAZ020000007">
    <property type="protein sequence ID" value="KAI5318776.1"/>
    <property type="molecule type" value="Genomic_DNA"/>
</dbReference>
<dbReference type="PROSITE" id="PS50088">
    <property type="entry name" value="ANK_REPEAT"/>
    <property type="match status" value="1"/>
</dbReference>
<keyword evidence="3" id="KW-0472">Membrane</keyword>
<dbReference type="InterPro" id="IPR002110">
    <property type="entry name" value="Ankyrin_rpt"/>
</dbReference>
<keyword evidence="1" id="KW-0040">ANK repeat</keyword>
<dbReference type="Pfam" id="PF12796">
    <property type="entry name" value="Ank_2"/>
    <property type="match status" value="1"/>
</dbReference>